<dbReference type="GO" id="GO:0003677">
    <property type="term" value="F:DNA binding"/>
    <property type="evidence" value="ECO:0007669"/>
    <property type="project" value="UniProtKB-KW"/>
</dbReference>
<feature type="domain" description="HTH cro/C1-type" evidence="4">
    <location>
        <begin position="1"/>
        <end position="41"/>
    </location>
</feature>
<protein>
    <submittedName>
        <fullName evidence="5">Phage repressor protein C with HTH and peptisase S24 domain</fullName>
    </submittedName>
</protein>
<keyword evidence="1" id="KW-0805">Transcription regulation</keyword>
<organism evidence="5 6">
    <name type="scientific">Martelella mediterranea</name>
    <dbReference type="NCBI Taxonomy" id="293089"/>
    <lineage>
        <taxon>Bacteria</taxon>
        <taxon>Pseudomonadati</taxon>
        <taxon>Pseudomonadota</taxon>
        <taxon>Alphaproteobacteria</taxon>
        <taxon>Hyphomicrobiales</taxon>
        <taxon>Aurantimonadaceae</taxon>
        <taxon>Martelella</taxon>
    </lineage>
</organism>
<keyword evidence="3" id="KW-0804">Transcription</keyword>
<evidence type="ECO:0000259" key="4">
    <source>
        <dbReference type="PROSITE" id="PS50943"/>
    </source>
</evidence>
<dbReference type="PANTHER" id="PTHR40661:SF3">
    <property type="entry name" value="FELS-1 PROPHAGE TRANSCRIPTIONAL REGULATOR"/>
    <property type="match status" value="1"/>
</dbReference>
<dbReference type="CDD" id="cd00093">
    <property type="entry name" value="HTH_XRE"/>
    <property type="match status" value="1"/>
</dbReference>
<reference evidence="5 6" key="1">
    <citation type="submission" date="2019-03" db="EMBL/GenBank/DDBJ databases">
        <title>Freshwater and sediment microbial communities from various areas in North America, analyzing microbe dynamics in response to fracking.</title>
        <authorList>
            <person name="Lamendella R."/>
        </authorList>
    </citation>
    <scope>NUCLEOTIDE SEQUENCE [LARGE SCALE GENOMIC DNA]</scope>
    <source>
        <strain evidence="5 6">175.2</strain>
    </source>
</reference>
<dbReference type="Pfam" id="PF01381">
    <property type="entry name" value="HTH_3"/>
    <property type="match status" value="1"/>
</dbReference>
<dbReference type="InterPro" id="IPR036286">
    <property type="entry name" value="LexA/Signal_pep-like_sf"/>
</dbReference>
<dbReference type="InterPro" id="IPR010982">
    <property type="entry name" value="Lambda_DNA-bd_dom_sf"/>
</dbReference>
<evidence type="ECO:0000256" key="2">
    <source>
        <dbReference type="ARBA" id="ARBA00023125"/>
    </source>
</evidence>
<proteinExistence type="predicted"/>
<gene>
    <name evidence="5" type="ORF">EDC90_101291</name>
</gene>
<accession>A0A4R3NTC6</accession>
<dbReference type="Pfam" id="PF00717">
    <property type="entry name" value="Peptidase_S24"/>
    <property type="match status" value="1"/>
</dbReference>
<evidence type="ECO:0000313" key="5">
    <source>
        <dbReference type="EMBL" id="TCT39593.1"/>
    </source>
</evidence>
<evidence type="ECO:0000313" key="6">
    <source>
        <dbReference type="Proteomes" id="UP000295097"/>
    </source>
</evidence>
<dbReference type="InterPro" id="IPR001387">
    <property type="entry name" value="Cro/C1-type_HTH"/>
</dbReference>
<comment type="caution">
    <text evidence="5">The sequence shown here is derived from an EMBL/GenBank/DDBJ whole genome shotgun (WGS) entry which is preliminary data.</text>
</comment>
<dbReference type="PANTHER" id="PTHR40661">
    <property type="match status" value="1"/>
</dbReference>
<name>A0A4R3NTC6_9HYPH</name>
<dbReference type="EMBL" id="SMAR01000012">
    <property type="protein sequence ID" value="TCT39593.1"/>
    <property type="molecule type" value="Genomic_DNA"/>
</dbReference>
<evidence type="ECO:0000256" key="1">
    <source>
        <dbReference type="ARBA" id="ARBA00023015"/>
    </source>
</evidence>
<dbReference type="SUPFAM" id="SSF51306">
    <property type="entry name" value="LexA/Signal peptidase"/>
    <property type="match status" value="1"/>
</dbReference>
<dbReference type="AlphaFoldDB" id="A0A4R3NTC6"/>
<sequence length="205" mass="22707">MARAIGVSKNTLAAYERGETEPTATALNTYRKHCGVNVRWLVTGDGEMFEKKNELPKEASESTIGKTEWLPLPFFEAEAAAGFGRIALDELPTGSVAFERVFLHDLGASPDKCFLMKARGDSMQPTIPDNSLLIVDQSQTEINHGCIYVFRVGETLLVKRARVRMDNVLELISDNTAAYPPETIDATRSHELSVLGRVVYFCRVP</sequence>
<keyword evidence="6" id="KW-1185">Reference proteome</keyword>
<dbReference type="SUPFAM" id="SSF47413">
    <property type="entry name" value="lambda repressor-like DNA-binding domains"/>
    <property type="match status" value="1"/>
</dbReference>
<evidence type="ECO:0000256" key="3">
    <source>
        <dbReference type="ARBA" id="ARBA00023163"/>
    </source>
</evidence>
<dbReference type="Gene3D" id="2.10.109.10">
    <property type="entry name" value="Umud Fragment, subunit A"/>
    <property type="match status" value="1"/>
</dbReference>
<dbReference type="InterPro" id="IPR039418">
    <property type="entry name" value="LexA-like"/>
</dbReference>
<dbReference type="Proteomes" id="UP000295097">
    <property type="component" value="Unassembled WGS sequence"/>
</dbReference>
<dbReference type="Gene3D" id="1.10.260.40">
    <property type="entry name" value="lambda repressor-like DNA-binding domains"/>
    <property type="match status" value="1"/>
</dbReference>
<dbReference type="InterPro" id="IPR015927">
    <property type="entry name" value="Peptidase_S24_S26A/B/C"/>
</dbReference>
<dbReference type="CDD" id="cd06529">
    <property type="entry name" value="S24_LexA-like"/>
    <property type="match status" value="1"/>
</dbReference>
<dbReference type="PROSITE" id="PS50943">
    <property type="entry name" value="HTH_CROC1"/>
    <property type="match status" value="1"/>
</dbReference>
<keyword evidence="2" id="KW-0238">DNA-binding</keyword>